<protein>
    <submittedName>
        <fullName evidence="2">Uncharacterized protein</fullName>
    </submittedName>
</protein>
<name>A0ABN8MB31_9CNID</name>
<keyword evidence="3" id="KW-1185">Reference proteome</keyword>
<sequence>MKPQQKVDKTFEELVEESIRLPELNASSCLPMTMTEILRSSKKEKDVTTKLPKIHSGKVQLVTMGDGFSSERKRRRGKKIKAHRRPETPSPRAAPEINSKSVRVARSKQTANLATEETNTVKTHWKKKLHKRQKGDVKMNRNNFPSLSEEFVRMLSRNDKNNEGEESFQTKKELYSIYFQEAKLRRELDFPIDEDKPSPFRTYQRLDHERAERRKFFSFNGPTLRSRSLPSICDPGLTTNRQQLLPATNREISQTRVASKWQELTQSLQSIKEGKVVDQRSTKTSSGDDSKIDASRPVTRRKSRSDTKRKAPQKWNVTIHRRVPIII</sequence>
<feature type="compositionally biased region" description="Polar residues" evidence="1">
    <location>
        <begin position="107"/>
        <end position="122"/>
    </location>
</feature>
<dbReference type="Proteomes" id="UP001159427">
    <property type="component" value="Unassembled WGS sequence"/>
</dbReference>
<accession>A0ABN8MB31</accession>
<feature type="region of interest" description="Disordered" evidence="1">
    <location>
        <begin position="62"/>
        <end position="142"/>
    </location>
</feature>
<feature type="compositionally biased region" description="Basic residues" evidence="1">
    <location>
        <begin position="123"/>
        <end position="133"/>
    </location>
</feature>
<organism evidence="2 3">
    <name type="scientific">Porites evermanni</name>
    <dbReference type="NCBI Taxonomy" id="104178"/>
    <lineage>
        <taxon>Eukaryota</taxon>
        <taxon>Metazoa</taxon>
        <taxon>Cnidaria</taxon>
        <taxon>Anthozoa</taxon>
        <taxon>Hexacorallia</taxon>
        <taxon>Scleractinia</taxon>
        <taxon>Fungiina</taxon>
        <taxon>Poritidae</taxon>
        <taxon>Porites</taxon>
    </lineage>
</organism>
<evidence type="ECO:0000313" key="2">
    <source>
        <dbReference type="EMBL" id="CAH3026852.1"/>
    </source>
</evidence>
<evidence type="ECO:0000313" key="3">
    <source>
        <dbReference type="Proteomes" id="UP001159427"/>
    </source>
</evidence>
<comment type="caution">
    <text evidence="2">The sequence shown here is derived from an EMBL/GenBank/DDBJ whole genome shotgun (WGS) entry which is preliminary data.</text>
</comment>
<feature type="region of interest" description="Disordered" evidence="1">
    <location>
        <begin position="273"/>
        <end position="315"/>
    </location>
</feature>
<proteinExistence type="predicted"/>
<feature type="compositionally biased region" description="Basic residues" evidence="1">
    <location>
        <begin position="72"/>
        <end position="84"/>
    </location>
</feature>
<dbReference type="EMBL" id="CALNXI010000424">
    <property type="protein sequence ID" value="CAH3026852.1"/>
    <property type="molecule type" value="Genomic_DNA"/>
</dbReference>
<evidence type="ECO:0000256" key="1">
    <source>
        <dbReference type="SAM" id="MobiDB-lite"/>
    </source>
</evidence>
<feature type="compositionally biased region" description="Basic and acidic residues" evidence="1">
    <location>
        <begin position="273"/>
        <end position="294"/>
    </location>
</feature>
<reference evidence="2 3" key="1">
    <citation type="submission" date="2022-05" db="EMBL/GenBank/DDBJ databases">
        <authorList>
            <consortium name="Genoscope - CEA"/>
            <person name="William W."/>
        </authorList>
    </citation>
    <scope>NUCLEOTIDE SEQUENCE [LARGE SCALE GENOMIC DNA]</scope>
</reference>
<gene>
    <name evidence="2" type="ORF">PEVE_00030084</name>
</gene>